<keyword evidence="1" id="KW-0808">Transferase</keyword>
<keyword evidence="1" id="KW-0012">Acyltransferase</keyword>
<dbReference type="Proteomes" id="UP000595895">
    <property type="component" value="Chromosome"/>
</dbReference>
<dbReference type="EMBL" id="CP066802">
    <property type="protein sequence ID" value="QQM67386.1"/>
    <property type="molecule type" value="Genomic_DNA"/>
</dbReference>
<dbReference type="GO" id="GO:0016746">
    <property type="term" value="F:acyltransferase activity"/>
    <property type="evidence" value="ECO:0007669"/>
    <property type="project" value="UniProtKB-KW"/>
</dbReference>
<dbReference type="Gene3D" id="2.160.10.10">
    <property type="entry name" value="Hexapeptide repeat proteins"/>
    <property type="match status" value="2"/>
</dbReference>
<dbReference type="Pfam" id="PF14602">
    <property type="entry name" value="Hexapep_2"/>
    <property type="match status" value="1"/>
</dbReference>
<gene>
    <name evidence="1" type="ORF">JG540_00260</name>
</gene>
<dbReference type="CDD" id="cd04647">
    <property type="entry name" value="LbH_MAT_like"/>
    <property type="match status" value="1"/>
</dbReference>
<dbReference type="AlphaFoldDB" id="A0A7T7M9H0"/>
<accession>A0A7T7M9H0</accession>
<dbReference type="PANTHER" id="PTHR23416">
    <property type="entry name" value="SIALIC ACID SYNTHASE-RELATED"/>
    <property type="match status" value="1"/>
</dbReference>
<evidence type="ECO:0000313" key="1">
    <source>
        <dbReference type="EMBL" id="QQM67386.1"/>
    </source>
</evidence>
<keyword evidence="2" id="KW-1185">Reference proteome</keyword>
<reference evidence="1 2" key="1">
    <citation type="submission" date="2020-12" db="EMBL/GenBank/DDBJ databases">
        <authorList>
            <person name="Zhou J."/>
        </authorList>
    </citation>
    <scope>NUCLEOTIDE SEQUENCE [LARGE SCALE GENOMIC DNA]</scope>
    <source>
        <strain evidence="1 2">CCUG 61299</strain>
    </source>
</reference>
<dbReference type="KEGG" id="awe:JG540_00260"/>
<dbReference type="RefSeq" id="WP_200275926.1">
    <property type="nucleotide sequence ID" value="NZ_CP066802.1"/>
</dbReference>
<dbReference type="PANTHER" id="PTHR23416:SF78">
    <property type="entry name" value="LIPOPOLYSACCHARIDE BIOSYNTHESIS O-ACETYL TRANSFERASE WBBJ-RELATED"/>
    <property type="match status" value="1"/>
</dbReference>
<protein>
    <submittedName>
        <fullName evidence="1">Acyltransferase</fullName>
    </submittedName>
</protein>
<evidence type="ECO:0000313" key="2">
    <source>
        <dbReference type="Proteomes" id="UP000595895"/>
    </source>
</evidence>
<name>A0A7T7M9H0_9ACTO</name>
<dbReference type="SUPFAM" id="SSF51161">
    <property type="entry name" value="Trimeric LpxA-like enzymes"/>
    <property type="match status" value="1"/>
</dbReference>
<dbReference type="InterPro" id="IPR011004">
    <property type="entry name" value="Trimer_LpxA-like_sf"/>
</dbReference>
<sequence>MAGKSAAQRVGRLITAVKGHDYHVDEALPGSYLLGVLAQRAIMKARGVARTGLGRKVFLGRGARLRGASRFRCGRGCTIAEGAYLDAMSTDGVVWGSNVSLGRNSRIECVGSLEHLGKGMRVGDNTGLGTDCLYGAAGGISIGSNVMVGNYVSFHSENHVHTDTARPMREQGVTHQGISVGDDVWIGAKATVLDGARIGRGVIIAAGAVVTAGEYEDYGIYGGVPARKIGSRQA</sequence>
<proteinExistence type="predicted"/>
<dbReference type="InterPro" id="IPR001451">
    <property type="entry name" value="Hexapep"/>
</dbReference>
<organism evidence="1 2">
    <name type="scientific">Actinomyces weissii</name>
    <dbReference type="NCBI Taxonomy" id="675090"/>
    <lineage>
        <taxon>Bacteria</taxon>
        <taxon>Bacillati</taxon>
        <taxon>Actinomycetota</taxon>
        <taxon>Actinomycetes</taxon>
        <taxon>Actinomycetales</taxon>
        <taxon>Actinomycetaceae</taxon>
        <taxon>Actinomyces</taxon>
    </lineage>
</organism>
<dbReference type="InterPro" id="IPR051159">
    <property type="entry name" value="Hexapeptide_acetyltransf"/>
</dbReference>
<dbReference type="Pfam" id="PF00132">
    <property type="entry name" value="Hexapep"/>
    <property type="match status" value="1"/>
</dbReference>